<dbReference type="AlphaFoldDB" id="A0A5C6B976"/>
<dbReference type="GO" id="GO:0016787">
    <property type="term" value="F:hydrolase activity"/>
    <property type="evidence" value="ECO:0007669"/>
    <property type="project" value="UniProtKB-KW"/>
</dbReference>
<dbReference type="Gene3D" id="2.180.10.10">
    <property type="entry name" value="RHS repeat-associated core"/>
    <property type="match status" value="1"/>
</dbReference>
<dbReference type="Proteomes" id="UP000320735">
    <property type="component" value="Unassembled WGS sequence"/>
</dbReference>
<evidence type="ECO:0000313" key="1">
    <source>
        <dbReference type="EMBL" id="TWU08633.1"/>
    </source>
</evidence>
<dbReference type="EMBL" id="SJPP01000002">
    <property type="protein sequence ID" value="TWU08633.1"/>
    <property type="molecule type" value="Genomic_DNA"/>
</dbReference>
<dbReference type="EC" id="3.1.-.-" evidence="1"/>
<gene>
    <name evidence="1" type="primary">wapA_2</name>
    <name evidence="1" type="ORF">CA54_38670</name>
</gene>
<dbReference type="InterPro" id="IPR022385">
    <property type="entry name" value="Rhs_assc_core"/>
</dbReference>
<protein>
    <submittedName>
        <fullName evidence="1">tRNA(Glu)-specific nuclease WapA</fullName>
        <ecNumber evidence="1">3.1.-.-</ecNumber>
    </submittedName>
</protein>
<dbReference type="NCBIfam" id="TIGR03696">
    <property type="entry name" value="Rhs_assc_core"/>
    <property type="match status" value="1"/>
</dbReference>
<evidence type="ECO:0000313" key="2">
    <source>
        <dbReference type="Proteomes" id="UP000320735"/>
    </source>
</evidence>
<reference evidence="1 2" key="1">
    <citation type="submission" date="2019-02" db="EMBL/GenBank/DDBJ databases">
        <title>Deep-cultivation of Planctomycetes and their phenomic and genomic characterization uncovers novel biology.</title>
        <authorList>
            <person name="Wiegand S."/>
            <person name="Jogler M."/>
            <person name="Boedeker C."/>
            <person name="Pinto D."/>
            <person name="Vollmers J."/>
            <person name="Rivas-Marin E."/>
            <person name="Kohn T."/>
            <person name="Peeters S.H."/>
            <person name="Heuer A."/>
            <person name="Rast P."/>
            <person name="Oberbeckmann S."/>
            <person name="Bunk B."/>
            <person name="Jeske O."/>
            <person name="Meyerdierks A."/>
            <person name="Storesund J.E."/>
            <person name="Kallscheuer N."/>
            <person name="Luecker S."/>
            <person name="Lage O.M."/>
            <person name="Pohl T."/>
            <person name="Merkel B.J."/>
            <person name="Hornburger P."/>
            <person name="Mueller R.-W."/>
            <person name="Bruemmer F."/>
            <person name="Labrenz M."/>
            <person name="Spormann A.M."/>
            <person name="Op Den Camp H."/>
            <person name="Overmann J."/>
            <person name="Amann R."/>
            <person name="Jetten M.S.M."/>
            <person name="Mascher T."/>
            <person name="Medema M.H."/>
            <person name="Devos D.P."/>
            <person name="Kaster A.-K."/>
            <person name="Ovreas L."/>
            <person name="Rohde M."/>
            <person name="Galperin M.Y."/>
            <person name="Jogler C."/>
        </authorList>
    </citation>
    <scope>NUCLEOTIDE SEQUENCE [LARGE SCALE GENOMIC DNA]</scope>
    <source>
        <strain evidence="1 2">CA54</strain>
    </source>
</reference>
<sequence>MQHYVDTAYGRAIGFVEAAALTTRLYSGEAFDSRVGLQYLRARWYDPNSGRFNRLDPFSGNLRDPQSLHKYLYTHGDPVNGIDPTGMFWGGLVGLLTTFAVDVGMRAHNAVVTGGVGFEAYVAISLFDVWADSRAAVFGIDENGEPVGPYARALAGAFLFFDVLPGGKILKRLRPKYIDFHHLWDLVSNQVRQHDNVTGKGAARAFEFAEDIVEGSVESFGDGVRGADIVAKVWKPGRRESVELAREVASYNGTGNPRKLYQVITEEAAQVLEHNPNAEYQSVLIQLGKQAESVASVDYYRERAASATHDLIHLFDKPMKPNFQVIILDSAGNQIFPFH</sequence>
<comment type="caution">
    <text evidence="1">The sequence shown here is derived from an EMBL/GenBank/DDBJ whole genome shotgun (WGS) entry which is preliminary data.</text>
</comment>
<keyword evidence="2" id="KW-1185">Reference proteome</keyword>
<accession>A0A5C6B976</accession>
<proteinExistence type="predicted"/>
<dbReference type="RefSeq" id="WP_146372452.1">
    <property type="nucleotide sequence ID" value="NZ_SJPP01000002.1"/>
</dbReference>
<name>A0A5C6B976_9PLAN</name>
<dbReference type="OrthoDB" id="281513at2"/>
<organism evidence="1 2">
    <name type="scientific">Symmachiella macrocystis</name>
    <dbReference type="NCBI Taxonomy" id="2527985"/>
    <lineage>
        <taxon>Bacteria</taxon>
        <taxon>Pseudomonadati</taxon>
        <taxon>Planctomycetota</taxon>
        <taxon>Planctomycetia</taxon>
        <taxon>Planctomycetales</taxon>
        <taxon>Planctomycetaceae</taxon>
        <taxon>Symmachiella</taxon>
    </lineage>
</organism>
<keyword evidence="1" id="KW-0378">Hydrolase</keyword>